<dbReference type="AlphaFoldDB" id="A0AAN5BXF7"/>
<sequence>MDPYDSDSSGFEDEDLTETSVLLGYASEELLDDSISHLGGWPTWLDDSTPPPGEFANCKVCNSPMVLLLELHGDLPEHFPDNERRLYIFGCPRKPCNRKPGSIRALRATRKLKSQPAPKKEEKQEPEKEKEEEKKQTEAPKPDLGASLFGATSLTGSVSANQNPFSTSSSSAQASNPFAAPLAAPQPAKPAAPSNPSGNSLSESFADKVRVSSPPPTIKTPEAAGPAAPWPPQSDFPSPYKRYYLDAEYETLSRPPTPKIPDNVVIDNTEDDANGGPGADLKDALESELDKVFMKFSTRLGHNPEQILRYEFRGSPILYSHTDAVGKLLYDPKNPPLGAKVTTTGGPSRMPRCEYCGSQRVFELQLVPHAISMLEDGREGVGLGPKDDGMEWGTIILGVCSKDCGPEKIGVVGWREEWAGVHEDPYTGLDLLGIILARKGKRHGGIFDESRVRSGGLLKSPSDNTAEHLDTDALALDFAANLVLLVGGDLDNGAVGAGLVDLPAADLGDELLKSFAAPQVEPLLENLGVDLTECLANLNSDADADELLEAGDIGGQIGVEIVGVQGGPELSVLGRLKKRGKARKLLNRFNEVGGLGCGLGLGVGGEGLSVGGEQGEAKRESRGWENGKRLSKDVGDSLSLEKVGVELVAAQEAFRLARTMRKFSKLIQRHLMILRALSERMHSQLKQCQVGIAVECPVFALLYNVILEDGGRLGVVSVQTAEDGIDVGRPSLTLVESDTHFDDFWIP</sequence>
<feature type="domain" description="Programmed cell death protein 2 C-terminal" evidence="2">
    <location>
        <begin position="290"/>
        <end position="422"/>
    </location>
</feature>
<accession>A0AAN5BXF7</accession>
<dbReference type="Pfam" id="PF04194">
    <property type="entry name" value="PDCD2_C"/>
    <property type="match status" value="1"/>
</dbReference>
<feature type="compositionally biased region" description="Basic and acidic residues" evidence="1">
    <location>
        <begin position="118"/>
        <end position="141"/>
    </location>
</feature>
<comment type="caution">
    <text evidence="3">The sequence shown here is derived from an EMBL/GenBank/DDBJ whole genome shotgun (WGS) entry which is preliminary data.</text>
</comment>
<evidence type="ECO:0000313" key="3">
    <source>
        <dbReference type="EMBL" id="GMG30563.1"/>
    </source>
</evidence>
<dbReference type="EMBL" id="BSYA01000072">
    <property type="protein sequence ID" value="GMG30563.1"/>
    <property type="molecule type" value="Genomic_DNA"/>
</dbReference>
<gene>
    <name evidence="3" type="ORF">Aory04_000661300</name>
</gene>
<evidence type="ECO:0000313" key="4">
    <source>
        <dbReference type="Proteomes" id="UP001165205"/>
    </source>
</evidence>
<evidence type="ECO:0000259" key="2">
    <source>
        <dbReference type="Pfam" id="PF04194"/>
    </source>
</evidence>
<feature type="compositionally biased region" description="Low complexity" evidence="1">
    <location>
        <begin position="159"/>
        <end position="196"/>
    </location>
</feature>
<dbReference type="InterPro" id="IPR007320">
    <property type="entry name" value="PDCD2_C"/>
</dbReference>
<dbReference type="GO" id="GO:0005737">
    <property type="term" value="C:cytoplasm"/>
    <property type="evidence" value="ECO:0007669"/>
    <property type="project" value="InterPro"/>
</dbReference>
<dbReference type="PANTHER" id="PTHR47524">
    <property type="entry name" value="20S RRNA ACCUMULATION PROTEIN 4"/>
    <property type="match status" value="1"/>
</dbReference>
<evidence type="ECO:0000256" key="1">
    <source>
        <dbReference type="SAM" id="MobiDB-lite"/>
    </source>
</evidence>
<feature type="region of interest" description="Disordered" evidence="1">
    <location>
        <begin position="100"/>
        <end position="236"/>
    </location>
</feature>
<dbReference type="PANTHER" id="PTHR47524:SF1">
    <property type="entry name" value="20S RRNA ACCUMULATION PROTEIN 4"/>
    <property type="match status" value="1"/>
</dbReference>
<organism evidence="3 4">
    <name type="scientific">Aspergillus oryzae</name>
    <name type="common">Yellow koji mold</name>
    <dbReference type="NCBI Taxonomy" id="5062"/>
    <lineage>
        <taxon>Eukaryota</taxon>
        <taxon>Fungi</taxon>
        <taxon>Dikarya</taxon>
        <taxon>Ascomycota</taxon>
        <taxon>Pezizomycotina</taxon>
        <taxon>Eurotiomycetes</taxon>
        <taxon>Eurotiomycetidae</taxon>
        <taxon>Eurotiales</taxon>
        <taxon>Aspergillaceae</taxon>
        <taxon>Aspergillus</taxon>
        <taxon>Aspergillus subgen. Circumdati</taxon>
    </lineage>
</organism>
<dbReference type="GO" id="GO:0030490">
    <property type="term" value="P:maturation of SSU-rRNA"/>
    <property type="evidence" value="ECO:0007669"/>
    <property type="project" value="TreeGrafter"/>
</dbReference>
<name>A0AAN5BXF7_ASPOZ</name>
<protein>
    <submittedName>
        <fullName evidence="3">Unnamed protein product</fullName>
    </submittedName>
</protein>
<dbReference type="Proteomes" id="UP001165205">
    <property type="component" value="Unassembled WGS sequence"/>
</dbReference>
<feature type="region of interest" description="Disordered" evidence="1">
    <location>
        <begin position="252"/>
        <end position="281"/>
    </location>
</feature>
<reference evidence="3" key="1">
    <citation type="submission" date="2023-04" db="EMBL/GenBank/DDBJ databases">
        <title>Aspergillus oryzae NBRC 4228.</title>
        <authorList>
            <person name="Ichikawa N."/>
            <person name="Sato H."/>
            <person name="Tonouchi N."/>
        </authorList>
    </citation>
    <scope>NUCLEOTIDE SEQUENCE</scope>
    <source>
        <strain evidence="3">NBRC 4228</strain>
    </source>
</reference>
<proteinExistence type="predicted"/>